<evidence type="ECO:0000313" key="3">
    <source>
        <dbReference type="Proteomes" id="UP000030042"/>
    </source>
</evidence>
<reference evidence="2 3" key="3">
    <citation type="journal article" date="2015" name="PLoS ONE">
        <title>Comparative Genomic and Phylogenomic Analyses Reveal a Conserved Core Genome Shared by Estuarine and Oceanic Cyanopodoviruses.</title>
        <authorList>
            <person name="Huang S."/>
            <person name="Zhang S."/>
            <person name="Jiao N."/>
            <person name="Chen F."/>
        </authorList>
    </citation>
    <scope>NUCLEOTIDE SEQUENCE [LARGE SCALE GENOMIC DNA]</scope>
</reference>
<dbReference type="Proteomes" id="UP000030042">
    <property type="component" value="Segment"/>
</dbReference>
<sequence length="65" mass="7221">MGFQRNDQVLNTALGMVSCIQELEDHDSATEEALELLDELALLHTRLNDLGLTDEEVADLVDSFC</sequence>
<dbReference type="Proteomes" id="UP000297398">
    <property type="component" value="Segment"/>
</dbReference>
<dbReference type="RefSeq" id="YP_009220225.1">
    <property type="nucleotide sequence ID" value="NC_029031.1"/>
</dbReference>
<proteinExistence type="predicted"/>
<evidence type="ECO:0000313" key="4">
    <source>
        <dbReference type="Proteomes" id="UP000297398"/>
    </source>
</evidence>
<dbReference type="GeneID" id="26646398"/>
<name>G8EYG0_9CAUD</name>
<dbReference type="EMBL" id="KC310805">
    <property type="protein sequence ID" value="AGK86692.1"/>
    <property type="molecule type" value="Genomic_DNA"/>
</dbReference>
<evidence type="ECO:0000313" key="1">
    <source>
        <dbReference type="EMBL" id="AET72540.1"/>
    </source>
</evidence>
<reference evidence="3" key="2">
    <citation type="submission" date="2012-12" db="EMBL/GenBank/DDBJ databases">
        <title>Genomics of marine cyanopodoviruses.</title>
        <authorList>
            <person name="Huang S."/>
            <person name="Chen F."/>
        </authorList>
    </citation>
    <scope>NUCLEOTIDE SEQUENCE [LARGE SCALE GENOMIC DNA]</scope>
</reference>
<evidence type="ECO:0000313" key="2">
    <source>
        <dbReference type="EMBL" id="AGK86692.1"/>
    </source>
</evidence>
<dbReference type="EMBL" id="JF974300">
    <property type="protein sequence ID" value="AET72540.1"/>
    <property type="molecule type" value="Genomic_DNA"/>
</dbReference>
<accession>G8EYG0</accession>
<dbReference type="KEGG" id="vg:26646398"/>
<organism evidence="1 4">
    <name type="scientific">Synechococcus phage S-CBP42</name>
    <dbReference type="NCBI Taxonomy" id="461711"/>
    <lineage>
        <taxon>Viruses</taxon>
        <taxon>Duplodnaviria</taxon>
        <taxon>Heunggongvirae</taxon>
        <taxon>Uroviricota</taxon>
        <taxon>Caudoviricetes</taxon>
        <taxon>Autographivirales</taxon>
        <taxon>Aegirvirus</taxon>
        <taxon>Aegirvirus SCBP42</taxon>
    </lineage>
</organism>
<dbReference type="PROSITE" id="PS51257">
    <property type="entry name" value="PROKAR_LIPOPROTEIN"/>
    <property type="match status" value="1"/>
</dbReference>
<reference evidence="1 4" key="1">
    <citation type="submission" date="2010-12" db="EMBL/GenBank/DDBJ databases">
        <title>The Genome Sequence of Synechococcus phage S-CBP42.</title>
        <authorList>
            <consortium name="The Broad Institute Genome Sequencing Platform"/>
            <person name="Henn M.R."/>
            <person name="Chen F."/>
            <person name="Wang K."/>
            <person name="Levin J."/>
            <person name="Malboeuf C."/>
            <person name="Casali M."/>
            <person name="Russ C."/>
            <person name="Lennon N."/>
            <person name="Chapman S.B."/>
            <person name="Erlich R."/>
            <person name="Young S.K."/>
            <person name="Yandava C."/>
            <person name="Zeng Q."/>
            <person name="Alvarado L."/>
            <person name="Anderson S."/>
            <person name="Berlin A."/>
            <person name="Chen Z."/>
            <person name="Freedman E."/>
            <person name="Gellesch M."/>
            <person name="Goldberg J."/>
            <person name="Green L."/>
            <person name="Griggs A."/>
            <person name="Gujja S."/>
            <person name="Heilman E.R."/>
            <person name="Heiman D."/>
            <person name="Hollinger A."/>
            <person name="Howarth C."/>
            <person name="Larson L."/>
            <person name="Mehta T."/>
            <person name="Pearson M."/>
            <person name="Roberts A."/>
            <person name="Ryan E."/>
            <person name="Saif S."/>
            <person name="Shea T."/>
            <person name="Shenoy N."/>
            <person name="Sisk P."/>
            <person name="Stolte C."/>
            <person name="Sykes S."/>
            <person name="White J."/>
            <person name="Haas B."/>
            <person name="Nusbaum C."/>
            <person name="Birren B."/>
        </authorList>
    </citation>
    <scope>NUCLEOTIDE SEQUENCE [LARGE SCALE GENOMIC DNA]</scope>
</reference>
<keyword evidence="3" id="KW-1185">Reference proteome</keyword>
<protein>
    <submittedName>
        <fullName evidence="1">Uncharacterized protein</fullName>
    </submittedName>
</protein>
<gene>
    <name evidence="2" type="ORF">S-CBP42_0041</name>
    <name evidence="1" type="ORF">SXGG_00044</name>
</gene>